<dbReference type="KEGG" id="bsb:Bresu_2311"/>
<evidence type="ECO:0000259" key="13">
    <source>
        <dbReference type="Pfam" id="PF13632"/>
    </source>
</evidence>
<comment type="pathway">
    <text evidence="2">Glycan metabolism; osmoregulated periplasmic glucan (OPG) biosynthesis.</text>
</comment>
<dbReference type="PANTHER" id="PTHR43867:SF5">
    <property type="entry name" value="GLUCANS BIOSYNTHESIS GLUCOSYLTRANSFERASE H"/>
    <property type="match status" value="1"/>
</dbReference>
<dbReference type="Pfam" id="PF13632">
    <property type="entry name" value="Glyco_trans_2_3"/>
    <property type="match status" value="1"/>
</dbReference>
<reference evidence="15" key="1">
    <citation type="journal article" date="2011" name="J. Bacteriol.">
        <title>Genome sequences of eight morphologically diverse alphaproteobacteria.</title>
        <authorList>
            <consortium name="US DOE Joint Genome Institute"/>
            <person name="Brown P.J."/>
            <person name="Kysela D.T."/>
            <person name="Buechlein A."/>
            <person name="Hemmerich C."/>
            <person name="Brun Y.V."/>
        </authorList>
    </citation>
    <scope>NUCLEOTIDE SEQUENCE [LARGE SCALE GENOMIC DNA]</scope>
    <source>
        <strain evidence="15">ATCC 15264 / DSM 4735 / LMG 14903 / NBRC 16000 / CB 81</strain>
    </source>
</reference>
<evidence type="ECO:0000256" key="9">
    <source>
        <dbReference type="ARBA" id="ARBA00022692"/>
    </source>
</evidence>
<organism evidence="14 15">
    <name type="scientific">Brevundimonas subvibrioides (strain ATCC 15264 / DSM 4735 / LMG 14903 / NBRC 16000 / CB 81)</name>
    <name type="common">Caulobacter subvibrioides</name>
    <dbReference type="NCBI Taxonomy" id="633149"/>
    <lineage>
        <taxon>Bacteria</taxon>
        <taxon>Pseudomonadati</taxon>
        <taxon>Pseudomonadota</taxon>
        <taxon>Alphaproteobacteria</taxon>
        <taxon>Caulobacterales</taxon>
        <taxon>Caulobacteraceae</taxon>
        <taxon>Brevundimonas</taxon>
    </lineage>
</organism>
<dbReference type="FunCoup" id="D9QK36">
    <property type="interactions" value="24"/>
</dbReference>
<comment type="similarity">
    <text evidence="3">Belongs to the glycosyltransferase 2 family. OpgH subfamily.</text>
</comment>
<keyword evidence="6" id="KW-0997">Cell inner membrane</keyword>
<evidence type="ECO:0000256" key="6">
    <source>
        <dbReference type="ARBA" id="ARBA00022519"/>
    </source>
</evidence>
<dbReference type="NCBIfam" id="NF003962">
    <property type="entry name" value="PRK05454.2-5"/>
    <property type="match status" value="1"/>
</dbReference>
<dbReference type="CAZy" id="GT2">
    <property type="family name" value="Glycosyltransferase Family 2"/>
</dbReference>
<comment type="subcellular location">
    <subcellularLocation>
        <location evidence="1">Cell inner membrane</location>
        <topology evidence="1">Multi-pass membrane protein</topology>
    </subcellularLocation>
</comment>
<name>D9QK36_BRESC</name>
<evidence type="ECO:0000256" key="8">
    <source>
        <dbReference type="ARBA" id="ARBA00022679"/>
    </source>
</evidence>
<feature type="transmembrane region" description="Helical" evidence="12">
    <location>
        <begin position="414"/>
        <end position="439"/>
    </location>
</feature>
<dbReference type="InterPro" id="IPR029044">
    <property type="entry name" value="Nucleotide-diphossugar_trans"/>
</dbReference>
<evidence type="ECO:0000256" key="11">
    <source>
        <dbReference type="ARBA" id="ARBA00023136"/>
    </source>
</evidence>
<dbReference type="AlphaFoldDB" id="D9QK36"/>
<dbReference type="STRING" id="633149.Bresu_2311"/>
<keyword evidence="7" id="KW-0328">Glycosyltransferase</keyword>
<dbReference type="NCBIfam" id="NF003958">
    <property type="entry name" value="PRK05454.2-1"/>
    <property type="match status" value="1"/>
</dbReference>
<feature type="domain" description="Glycosyltransferase 2-like" evidence="13">
    <location>
        <begin position="243"/>
        <end position="452"/>
    </location>
</feature>
<evidence type="ECO:0000256" key="12">
    <source>
        <dbReference type="SAM" id="Phobius"/>
    </source>
</evidence>
<evidence type="ECO:0000256" key="1">
    <source>
        <dbReference type="ARBA" id="ARBA00004429"/>
    </source>
</evidence>
<protein>
    <recommendedName>
        <fullName evidence="4">Glucans biosynthesis glucosyltransferase H</fullName>
    </recommendedName>
</protein>
<keyword evidence="10 12" id="KW-1133">Transmembrane helix</keyword>
<dbReference type="EMBL" id="CP002102">
    <property type="protein sequence ID" value="ADL01621.1"/>
    <property type="molecule type" value="Genomic_DNA"/>
</dbReference>
<dbReference type="SUPFAM" id="SSF53448">
    <property type="entry name" value="Nucleotide-diphospho-sugar transferases"/>
    <property type="match status" value="1"/>
</dbReference>
<dbReference type="GO" id="GO:0016758">
    <property type="term" value="F:hexosyltransferase activity"/>
    <property type="evidence" value="ECO:0007669"/>
    <property type="project" value="TreeGrafter"/>
</dbReference>
<feature type="transmembrane region" description="Helical" evidence="12">
    <location>
        <begin position="66"/>
        <end position="86"/>
    </location>
</feature>
<gene>
    <name evidence="14" type="ordered locus">Bresu_2311</name>
</gene>
<sequence length="641" mass="69549">MNAYGSTARVYHTDDQVETFSAFTGVSGWLPEQAPLAMPRQTFHDADRQVTDRLDTRPDGLLTRRFIVFGSTFAVALLALIAPVILCAREGFQPLEIVALAIFSVLILAIACWFCSTFAGLVVMLTGREQDDMDFAPYPPLPTRRTALLMPLYNEDARAALARLGALDASLARLGASDAFDLFVLSDSTKDEAAVAELSACMALRAHAGSQLYYRRRTENVERKAGNIADWTRTFGGAYDFMIVLDADSTMAGETVLRLVDAMERNPGVGLIQTAPTIIKAQTLFARVSQFGVRLYGRVAAAGLAWWAGSEASYWGHNAILRTRAFADCAGLPELEGRKPFGGHIMSHDVVEAALLRRAGWAVHVTAALDGSCEETPPTLTDFIRRDHRWCQGNLQHLALIGARGLNPISRLQLAMGCMAYLSSPLWLASLMVGMAMQLQGPVDWTSFFYILNPQLSPFMLASLLGGVMLMGPKLMGFILVLTRPGERRAFGGTRQILKGMALEIALSAALAPILMVANTIAVIKIVSGHDAGWSAQQRSADGLAWKDAFVAMRWQMATGVMFAAGLFVRPDLATWFAPIVLPLLFAAPIAVFTSRRAVGEAFGRKGWMVTPDEDAVAVSPAVLFPATRSVAEVEPVRAFG</sequence>
<dbReference type="RefSeq" id="WP_013269722.1">
    <property type="nucleotide sequence ID" value="NC_014375.1"/>
</dbReference>
<evidence type="ECO:0000256" key="3">
    <source>
        <dbReference type="ARBA" id="ARBA00009337"/>
    </source>
</evidence>
<dbReference type="OrthoDB" id="9775281at2"/>
<keyword evidence="5" id="KW-1003">Cell membrane</keyword>
<dbReference type="HOGENOM" id="CLU_015730_1_0_5"/>
<evidence type="ECO:0000256" key="2">
    <source>
        <dbReference type="ARBA" id="ARBA00005001"/>
    </source>
</evidence>
<accession>D9QK36</accession>
<dbReference type="GO" id="GO:0005886">
    <property type="term" value="C:plasma membrane"/>
    <property type="evidence" value="ECO:0007669"/>
    <property type="project" value="UniProtKB-SubCell"/>
</dbReference>
<evidence type="ECO:0000256" key="4">
    <source>
        <dbReference type="ARBA" id="ARBA00020585"/>
    </source>
</evidence>
<dbReference type="InterPro" id="IPR001173">
    <property type="entry name" value="Glyco_trans_2-like"/>
</dbReference>
<dbReference type="BioCyc" id="BSUB633149:G1GM8-2310-MONOMER"/>
<keyword evidence="11 12" id="KW-0472">Membrane</keyword>
<dbReference type="eggNOG" id="COG2943">
    <property type="taxonomic scope" value="Bacteria"/>
</dbReference>
<dbReference type="InParanoid" id="D9QK36"/>
<evidence type="ECO:0000256" key="10">
    <source>
        <dbReference type="ARBA" id="ARBA00022989"/>
    </source>
</evidence>
<dbReference type="InterPro" id="IPR050321">
    <property type="entry name" value="Glycosyltr_2/OpgH_subfam"/>
</dbReference>
<dbReference type="PANTHER" id="PTHR43867">
    <property type="entry name" value="CELLULOSE SYNTHASE CATALYTIC SUBUNIT A [UDP-FORMING]"/>
    <property type="match status" value="1"/>
</dbReference>
<feature type="transmembrane region" description="Helical" evidence="12">
    <location>
        <begin position="98"/>
        <end position="125"/>
    </location>
</feature>
<dbReference type="Proteomes" id="UP000002696">
    <property type="component" value="Chromosome"/>
</dbReference>
<evidence type="ECO:0000313" key="15">
    <source>
        <dbReference type="Proteomes" id="UP000002696"/>
    </source>
</evidence>
<keyword evidence="9 12" id="KW-0812">Transmembrane</keyword>
<feature type="transmembrane region" description="Helical" evidence="12">
    <location>
        <begin position="503"/>
        <end position="524"/>
    </location>
</feature>
<proteinExistence type="inferred from homology"/>
<evidence type="ECO:0000313" key="14">
    <source>
        <dbReference type="EMBL" id="ADL01621.1"/>
    </source>
</evidence>
<keyword evidence="15" id="KW-1185">Reference proteome</keyword>
<evidence type="ECO:0000256" key="5">
    <source>
        <dbReference type="ARBA" id="ARBA00022475"/>
    </source>
</evidence>
<dbReference type="Gene3D" id="3.90.550.10">
    <property type="entry name" value="Spore Coat Polysaccharide Biosynthesis Protein SpsA, Chain A"/>
    <property type="match status" value="1"/>
</dbReference>
<evidence type="ECO:0000256" key="7">
    <source>
        <dbReference type="ARBA" id="ARBA00022676"/>
    </source>
</evidence>
<feature type="transmembrane region" description="Helical" evidence="12">
    <location>
        <begin position="459"/>
        <end position="482"/>
    </location>
</feature>
<feature type="transmembrane region" description="Helical" evidence="12">
    <location>
        <begin position="576"/>
        <end position="595"/>
    </location>
</feature>
<keyword evidence="8 14" id="KW-0808">Transferase</keyword>